<feature type="transmembrane region" description="Helical" evidence="8">
    <location>
        <begin position="364"/>
        <end position="386"/>
    </location>
</feature>
<evidence type="ECO:0000259" key="9">
    <source>
        <dbReference type="PROSITE" id="PS50850"/>
    </source>
</evidence>
<feature type="transmembrane region" description="Helical" evidence="8">
    <location>
        <begin position="209"/>
        <end position="234"/>
    </location>
</feature>
<feature type="domain" description="Major facilitator superfamily (MFS) profile" evidence="9">
    <location>
        <begin position="8"/>
        <end position="391"/>
    </location>
</feature>
<evidence type="ECO:0000256" key="1">
    <source>
        <dbReference type="ARBA" id="ARBA00004651"/>
    </source>
</evidence>
<evidence type="ECO:0000256" key="2">
    <source>
        <dbReference type="ARBA" id="ARBA00006236"/>
    </source>
</evidence>
<keyword evidence="4" id="KW-1003">Cell membrane</keyword>
<evidence type="ECO:0000256" key="4">
    <source>
        <dbReference type="ARBA" id="ARBA00022475"/>
    </source>
</evidence>
<dbReference type="GO" id="GO:0005886">
    <property type="term" value="C:plasma membrane"/>
    <property type="evidence" value="ECO:0007669"/>
    <property type="project" value="UniProtKB-SubCell"/>
</dbReference>
<keyword evidence="7 8" id="KW-0472">Membrane</keyword>
<dbReference type="CDD" id="cd17320">
    <property type="entry name" value="MFS_MdfA_MDR_like"/>
    <property type="match status" value="1"/>
</dbReference>
<feature type="transmembrane region" description="Helical" evidence="8">
    <location>
        <begin position="246"/>
        <end position="264"/>
    </location>
</feature>
<dbReference type="NCBIfam" id="TIGR00710">
    <property type="entry name" value="efflux_Bcr_CflA"/>
    <property type="match status" value="1"/>
</dbReference>
<dbReference type="PROSITE" id="PS00216">
    <property type="entry name" value="SUGAR_TRANSPORT_1"/>
    <property type="match status" value="1"/>
</dbReference>
<evidence type="ECO:0000313" key="11">
    <source>
        <dbReference type="Proteomes" id="UP000600449"/>
    </source>
</evidence>
<sequence length="398" mass="40710">MTAPRRPPLAILVAISALQPFALNVLAPATPGLSRALSVDYATVQLTLTIYLVAVAATQLFVGPISDRIGRRPCILAGAALFLVGSLVGAAANGIETLILARAIQAAGGGTCFALARAVVRDTASKDESASLIGYITMAMVVSPMVAPLFGGFLDERFGWRAIFVATAILAAGVGVATVMLLGETAPRNASSSIVTTLRGFPTLLRDRLFLAYTLALAFTSAAFFGFIAGAPYVVVETMGRPADVYGAYFILSAGGYMAGNFLTGRFGRRMGTERMIVFGTAASVVTTASAVVLALIGPWTPATLFVPLALNAVANGLSIPSATAAALSVRPDLAGTAAGLAGSTQLGTGALAAFVVGDLVTRWAPSLVVIMFACTGAGFACAVMARRTERLRAKPAA</sequence>
<evidence type="ECO:0000313" key="10">
    <source>
        <dbReference type="EMBL" id="GGK37204.1"/>
    </source>
</evidence>
<comment type="caution">
    <text evidence="8">Lacks conserved residue(s) required for the propagation of feature annotation.</text>
</comment>
<keyword evidence="8" id="KW-0997">Cell inner membrane</keyword>
<dbReference type="EMBL" id="BMMF01000007">
    <property type="protein sequence ID" value="GGK37204.1"/>
    <property type="molecule type" value="Genomic_DNA"/>
</dbReference>
<gene>
    <name evidence="10" type="ORF">GCM10011322_25280</name>
</gene>
<dbReference type="GO" id="GO:1990961">
    <property type="term" value="P:xenobiotic detoxification by transmembrane export across the plasma membrane"/>
    <property type="evidence" value="ECO:0007669"/>
    <property type="project" value="InterPro"/>
</dbReference>
<dbReference type="AlphaFoldDB" id="A0A917Q9B0"/>
<name>A0A917Q9B0_9HYPH</name>
<dbReference type="PANTHER" id="PTHR43124:SF3">
    <property type="entry name" value="CHLORAMPHENICOL EFFLUX PUMP RV0191"/>
    <property type="match status" value="1"/>
</dbReference>
<feature type="transmembrane region" description="Helical" evidence="8">
    <location>
        <begin position="98"/>
        <end position="120"/>
    </location>
</feature>
<feature type="transmembrane region" description="Helical" evidence="8">
    <location>
        <begin position="160"/>
        <end position="182"/>
    </location>
</feature>
<dbReference type="PANTHER" id="PTHR43124">
    <property type="entry name" value="PURINE EFFLUX PUMP PBUE"/>
    <property type="match status" value="1"/>
</dbReference>
<dbReference type="GO" id="GO:0042910">
    <property type="term" value="F:xenobiotic transmembrane transporter activity"/>
    <property type="evidence" value="ECO:0007669"/>
    <property type="project" value="InterPro"/>
</dbReference>
<dbReference type="SUPFAM" id="SSF103473">
    <property type="entry name" value="MFS general substrate transporter"/>
    <property type="match status" value="1"/>
</dbReference>
<reference evidence="10 11" key="1">
    <citation type="journal article" date="2014" name="Int. J. Syst. Evol. Microbiol.">
        <title>Complete genome sequence of Corynebacterium casei LMG S-19264T (=DSM 44701T), isolated from a smear-ripened cheese.</title>
        <authorList>
            <consortium name="US DOE Joint Genome Institute (JGI-PGF)"/>
            <person name="Walter F."/>
            <person name="Albersmeier A."/>
            <person name="Kalinowski J."/>
            <person name="Ruckert C."/>
        </authorList>
    </citation>
    <scope>NUCLEOTIDE SEQUENCE [LARGE SCALE GENOMIC DNA]</scope>
    <source>
        <strain evidence="10 11">CGMCC 1.9161</strain>
    </source>
</reference>
<proteinExistence type="inferred from homology"/>
<evidence type="ECO:0000256" key="5">
    <source>
        <dbReference type="ARBA" id="ARBA00022692"/>
    </source>
</evidence>
<dbReference type="Gene3D" id="1.20.1720.10">
    <property type="entry name" value="Multidrug resistance protein D"/>
    <property type="match status" value="1"/>
</dbReference>
<dbReference type="Pfam" id="PF07690">
    <property type="entry name" value="MFS_1"/>
    <property type="match status" value="1"/>
</dbReference>
<feature type="transmembrane region" description="Helical" evidence="8">
    <location>
        <begin position="74"/>
        <end position="92"/>
    </location>
</feature>
<organism evidence="10 11">
    <name type="scientific">Salinarimonas ramus</name>
    <dbReference type="NCBI Taxonomy" id="690164"/>
    <lineage>
        <taxon>Bacteria</taxon>
        <taxon>Pseudomonadati</taxon>
        <taxon>Pseudomonadota</taxon>
        <taxon>Alphaproteobacteria</taxon>
        <taxon>Hyphomicrobiales</taxon>
        <taxon>Salinarimonadaceae</taxon>
        <taxon>Salinarimonas</taxon>
    </lineage>
</organism>
<keyword evidence="6 8" id="KW-1133">Transmembrane helix</keyword>
<dbReference type="InterPro" id="IPR005829">
    <property type="entry name" value="Sugar_transporter_CS"/>
</dbReference>
<feature type="transmembrane region" description="Helical" evidence="8">
    <location>
        <begin position="276"/>
        <end position="297"/>
    </location>
</feature>
<evidence type="ECO:0000256" key="6">
    <source>
        <dbReference type="ARBA" id="ARBA00022989"/>
    </source>
</evidence>
<dbReference type="InterPro" id="IPR004812">
    <property type="entry name" value="Efflux_drug-R_Bcr/CmlA"/>
</dbReference>
<evidence type="ECO:0000256" key="3">
    <source>
        <dbReference type="ARBA" id="ARBA00022448"/>
    </source>
</evidence>
<dbReference type="RefSeq" id="WP_188913477.1">
    <property type="nucleotide sequence ID" value="NZ_BMMF01000007.1"/>
</dbReference>
<dbReference type="InterPro" id="IPR050189">
    <property type="entry name" value="MFS_Efflux_Transporters"/>
</dbReference>
<protein>
    <recommendedName>
        <fullName evidence="8">Bcr/CflA family efflux transporter</fullName>
    </recommendedName>
</protein>
<comment type="similarity">
    <text evidence="2 8">Belongs to the major facilitator superfamily. Bcr/CmlA family.</text>
</comment>
<accession>A0A917Q9B0</accession>
<comment type="subcellular location">
    <subcellularLocation>
        <location evidence="8">Cell inner membrane</location>
        <topology evidence="8">Multi-pass membrane protein</topology>
    </subcellularLocation>
    <subcellularLocation>
        <location evidence="1">Cell membrane</location>
        <topology evidence="1">Multi-pass membrane protein</topology>
    </subcellularLocation>
</comment>
<dbReference type="PROSITE" id="PS50850">
    <property type="entry name" value="MFS"/>
    <property type="match status" value="1"/>
</dbReference>
<dbReference type="Proteomes" id="UP000600449">
    <property type="component" value="Unassembled WGS sequence"/>
</dbReference>
<keyword evidence="11" id="KW-1185">Reference proteome</keyword>
<keyword evidence="3 8" id="KW-0813">Transport</keyword>
<feature type="transmembrane region" description="Helical" evidence="8">
    <location>
        <begin position="132"/>
        <end position="154"/>
    </location>
</feature>
<comment type="caution">
    <text evidence="10">The sequence shown here is derived from an EMBL/GenBank/DDBJ whole genome shotgun (WGS) entry which is preliminary data.</text>
</comment>
<keyword evidence="5 8" id="KW-0812">Transmembrane</keyword>
<feature type="transmembrane region" description="Helical" evidence="8">
    <location>
        <begin position="46"/>
        <end position="62"/>
    </location>
</feature>
<evidence type="ECO:0000256" key="8">
    <source>
        <dbReference type="RuleBase" id="RU365088"/>
    </source>
</evidence>
<dbReference type="InterPro" id="IPR036259">
    <property type="entry name" value="MFS_trans_sf"/>
</dbReference>
<dbReference type="InterPro" id="IPR020846">
    <property type="entry name" value="MFS_dom"/>
</dbReference>
<evidence type="ECO:0000256" key="7">
    <source>
        <dbReference type="ARBA" id="ARBA00023136"/>
    </source>
</evidence>
<dbReference type="InterPro" id="IPR011701">
    <property type="entry name" value="MFS"/>
</dbReference>